<evidence type="ECO:0000256" key="3">
    <source>
        <dbReference type="PIRNR" id="PIRNR002070"/>
    </source>
</evidence>
<dbReference type="GO" id="GO:0003697">
    <property type="term" value="F:single-stranded DNA binding"/>
    <property type="evidence" value="ECO:0007669"/>
    <property type="project" value="UniProtKB-UniRule"/>
</dbReference>
<accession>A7HZQ9</accession>
<dbReference type="KEGG" id="cha:CHAB381_0139"/>
<dbReference type="PIRSF" id="PIRSF002070">
    <property type="entry name" value="SSB"/>
    <property type="match status" value="1"/>
</dbReference>
<evidence type="ECO:0000256" key="1">
    <source>
        <dbReference type="ARBA" id="ARBA00023125"/>
    </source>
</evidence>
<dbReference type="Pfam" id="PF00436">
    <property type="entry name" value="SSB"/>
    <property type="match status" value="1"/>
</dbReference>
<dbReference type="PANTHER" id="PTHR10302">
    <property type="entry name" value="SINGLE-STRANDED DNA-BINDING PROTEIN"/>
    <property type="match status" value="1"/>
</dbReference>
<dbReference type="PANTHER" id="PTHR10302:SF27">
    <property type="entry name" value="SINGLE-STRANDED DNA-BINDING PROTEIN"/>
    <property type="match status" value="1"/>
</dbReference>
<dbReference type="OrthoDB" id="9809878at2"/>
<dbReference type="CDD" id="cd04496">
    <property type="entry name" value="SSB_OBF"/>
    <property type="match status" value="1"/>
</dbReference>
<dbReference type="HOGENOM" id="CLU_078758_6_0_7"/>
<dbReference type="eggNOG" id="COG0629">
    <property type="taxonomic scope" value="Bacteria"/>
</dbReference>
<proteinExistence type="inferred from homology"/>
<dbReference type="EMBL" id="CP000776">
    <property type="protein sequence ID" value="ABS51012.1"/>
    <property type="molecule type" value="Genomic_DNA"/>
</dbReference>
<sequence length="138" mass="16060">MNKVQLCGYLGRDFELRYSSTTGNAVGINSLAISKRFKDNSGQEKERTEWIPIKLFGRTAEVANQYFKKGSQFLCSGELYTDDYVDNNGVTRYTWGVNVKEFYWLNNKREKEEVDANVNLKPALDQEIYNDDFKEELE</sequence>
<dbReference type="Gene3D" id="2.40.50.140">
    <property type="entry name" value="Nucleic acid-binding proteins"/>
    <property type="match status" value="1"/>
</dbReference>
<dbReference type="HAMAP" id="MF_00984">
    <property type="entry name" value="SSB"/>
    <property type="match status" value="1"/>
</dbReference>
<dbReference type="SUPFAM" id="SSF50249">
    <property type="entry name" value="Nucleic acid-binding proteins"/>
    <property type="match status" value="1"/>
</dbReference>
<gene>
    <name evidence="4" type="ordered locus">CHAB381_0139</name>
</gene>
<dbReference type="InterPro" id="IPR000424">
    <property type="entry name" value="Primosome_PriB/ssb"/>
</dbReference>
<name>A7HZQ9_CAMHC</name>
<dbReference type="AlphaFoldDB" id="A7HZQ9"/>
<keyword evidence="5" id="KW-1185">Reference proteome</keyword>
<dbReference type="NCBIfam" id="TIGR00621">
    <property type="entry name" value="ssb"/>
    <property type="match status" value="1"/>
</dbReference>
<dbReference type="STRING" id="360107.CHAB381_0139"/>
<evidence type="ECO:0000256" key="2">
    <source>
        <dbReference type="HAMAP-Rule" id="MF_00984"/>
    </source>
</evidence>
<dbReference type="Proteomes" id="UP000002407">
    <property type="component" value="Chromosome"/>
</dbReference>
<organism evidence="4 5">
    <name type="scientific">Campylobacter hominis (strain ATCC BAA-381 / DSM 21671 / CCUG 45161 / LMG 19568 / NCTC 13146 / CH001A)</name>
    <dbReference type="NCBI Taxonomy" id="360107"/>
    <lineage>
        <taxon>Bacteria</taxon>
        <taxon>Pseudomonadati</taxon>
        <taxon>Campylobacterota</taxon>
        <taxon>Epsilonproteobacteria</taxon>
        <taxon>Campylobacterales</taxon>
        <taxon>Campylobacteraceae</taxon>
        <taxon>Campylobacter</taxon>
    </lineage>
</organism>
<dbReference type="InterPro" id="IPR011344">
    <property type="entry name" value="ssDNA-bd"/>
</dbReference>
<comment type="subunit">
    <text evidence="2">Homotetramer.</text>
</comment>
<dbReference type="GO" id="GO:0006260">
    <property type="term" value="P:DNA replication"/>
    <property type="evidence" value="ECO:0007669"/>
    <property type="project" value="InterPro"/>
</dbReference>
<comment type="caution">
    <text evidence="2">Lacks conserved residue(s) required for the propagation of feature annotation.</text>
</comment>
<protein>
    <recommendedName>
        <fullName evidence="2 3">Single-stranded DNA-binding protein</fullName>
        <shortName evidence="2">SSB</shortName>
    </recommendedName>
</protein>
<dbReference type="RefSeq" id="WP_011991597.1">
    <property type="nucleotide sequence ID" value="NC_009714.1"/>
</dbReference>
<evidence type="ECO:0000313" key="4">
    <source>
        <dbReference type="EMBL" id="ABS51012.1"/>
    </source>
</evidence>
<dbReference type="PROSITE" id="PS50935">
    <property type="entry name" value="SSB"/>
    <property type="match status" value="1"/>
</dbReference>
<dbReference type="GO" id="GO:0009295">
    <property type="term" value="C:nucleoid"/>
    <property type="evidence" value="ECO:0007669"/>
    <property type="project" value="TreeGrafter"/>
</dbReference>
<reference evidence="5" key="1">
    <citation type="submission" date="2007-07" db="EMBL/GenBank/DDBJ databases">
        <title>Complete genome sequence of Campylobacter hominis ATCC BAA-381, a commensal isolated from the human gastrointestinal tract.</title>
        <authorList>
            <person name="Fouts D.E."/>
            <person name="Mongodin E.F."/>
            <person name="Puiu D."/>
            <person name="Sebastian Y."/>
            <person name="Miller W.G."/>
            <person name="Mandrell R.E."/>
            <person name="Nelson K.E."/>
        </authorList>
    </citation>
    <scope>NUCLEOTIDE SEQUENCE [LARGE SCALE GENOMIC DNA]</scope>
    <source>
        <strain evidence="5">ATCC BAA-381 / LMG 19568 / NCTC 13146 / CH001A</strain>
    </source>
</reference>
<dbReference type="InterPro" id="IPR012340">
    <property type="entry name" value="NA-bd_OB-fold"/>
</dbReference>
<keyword evidence="1 2" id="KW-0238">DNA-binding</keyword>
<evidence type="ECO:0000313" key="5">
    <source>
        <dbReference type="Proteomes" id="UP000002407"/>
    </source>
</evidence>